<keyword evidence="3" id="KW-1185">Reference proteome</keyword>
<dbReference type="OrthoDB" id="10038921at2759"/>
<dbReference type="PANTHER" id="PTHR46599">
    <property type="entry name" value="PIGGYBAC TRANSPOSABLE ELEMENT-DERIVED PROTEIN 4"/>
    <property type="match status" value="1"/>
</dbReference>
<evidence type="ECO:0000313" key="3">
    <source>
        <dbReference type="Proteomes" id="UP000801492"/>
    </source>
</evidence>
<organism evidence="2 3">
    <name type="scientific">Ignelater luminosus</name>
    <name type="common">Cucubano</name>
    <name type="synonym">Pyrophorus luminosus</name>
    <dbReference type="NCBI Taxonomy" id="2038154"/>
    <lineage>
        <taxon>Eukaryota</taxon>
        <taxon>Metazoa</taxon>
        <taxon>Ecdysozoa</taxon>
        <taxon>Arthropoda</taxon>
        <taxon>Hexapoda</taxon>
        <taxon>Insecta</taxon>
        <taxon>Pterygota</taxon>
        <taxon>Neoptera</taxon>
        <taxon>Endopterygota</taxon>
        <taxon>Coleoptera</taxon>
        <taxon>Polyphaga</taxon>
        <taxon>Elateriformia</taxon>
        <taxon>Elateroidea</taxon>
        <taxon>Elateridae</taxon>
        <taxon>Agrypninae</taxon>
        <taxon>Pyrophorini</taxon>
        <taxon>Ignelater</taxon>
    </lineage>
</organism>
<dbReference type="InterPro" id="IPR029526">
    <property type="entry name" value="PGBD"/>
</dbReference>
<proteinExistence type="predicted"/>
<evidence type="ECO:0000313" key="2">
    <source>
        <dbReference type="EMBL" id="KAF2906097.1"/>
    </source>
</evidence>
<sequence>MFCIKKEDLPDMLSEMWTQLQCRRPTEAWRFIKKSGSREVSPICWLVDIGRQAKRRNRDPDKLSPIRAFFELWLPTLQDSYIPYENLTVDEQLLTFRGRCPFKQFIPSKPGKYGIKIWAACDSQTSFVYKCQRYIGKTGDQRERNRGKRVVLDMTKGLETSGRNVTTDNFFTSLDLARKMEKKNLTLLGTIRKNKPKLSQELVTTRGRDVYSTKIWLSRQSHVSLLLFKKGKVVTLLSTMHDSGQISETEKKKPQMILDYNKTKSAWTSQNQPQETQKLKRCRCWKGPRNLDRKYSKRCQNCNPFVCNVHQKLPAINVNLTTRNPVTIL</sequence>
<accession>A0A8K0DMJ0</accession>
<name>A0A8K0DMJ0_IGNLU</name>
<comment type="caution">
    <text evidence="2">The sequence shown here is derived from an EMBL/GenBank/DDBJ whole genome shotgun (WGS) entry which is preliminary data.</text>
</comment>
<reference evidence="2" key="1">
    <citation type="submission" date="2019-08" db="EMBL/GenBank/DDBJ databases">
        <title>The genome of the North American firefly Photinus pyralis.</title>
        <authorList>
            <consortium name="Photinus pyralis genome working group"/>
            <person name="Fallon T.R."/>
            <person name="Sander Lower S.E."/>
            <person name="Weng J.-K."/>
        </authorList>
    </citation>
    <scope>NUCLEOTIDE SEQUENCE</scope>
    <source>
        <strain evidence="2">TRF0915ILg1</strain>
        <tissue evidence="2">Whole body</tissue>
    </source>
</reference>
<dbReference type="EMBL" id="VTPC01000021">
    <property type="protein sequence ID" value="KAF2906097.1"/>
    <property type="molecule type" value="Genomic_DNA"/>
</dbReference>
<dbReference type="PANTHER" id="PTHR46599:SF6">
    <property type="entry name" value="DUAL SPECIFICITY PHOSPHATASE 26"/>
    <property type="match status" value="1"/>
</dbReference>
<gene>
    <name evidence="2" type="ORF">ILUMI_00079</name>
</gene>
<protein>
    <recommendedName>
        <fullName evidence="1">PiggyBac transposable element-derived protein domain-containing protein</fullName>
    </recommendedName>
</protein>
<dbReference type="Pfam" id="PF13843">
    <property type="entry name" value="DDE_Tnp_1_7"/>
    <property type="match status" value="1"/>
</dbReference>
<dbReference type="AlphaFoldDB" id="A0A8K0DMJ0"/>
<feature type="domain" description="PiggyBac transposable element-derived protein" evidence="1">
    <location>
        <begin position="57"/>
        <end position="282"/>
    </location>
</feature>
<evidence type="ECO:0000259" key="1">
    <source>
        <dbReference type="Pfam" id="PF13843"/>
    </source>
</evidence>
<dbReference type="Proteomes" id="UP000801492">
    <property type="component" value="Unassembled WGS sequence"/>
</dbReference>